<dbReference type="HAMAP" id="MF_00789">
    <property type="entry name" value="UPF0319"/>
    <property type="match status" value="1"/>
</dbReference>
<accession>A0ABS2WDD8</accession>
<evidence type="ECO:0000313" key="4">
    <source>
        <dbReference type="EMBL" id="MBN0989601.1"/>
    </source>
</evidence>
<proteinExistence type="inferred from homology"/>
<dbReference type="Proteomes" id="UP000760472">
    <property type="component" value="Unassembled WGS sequence"/>
</dbReference>
<dbReference type="EMBL" id="JAFFZP010000045">
    <property type="protein sequence ID" value="MBN0989601.1"/>
    <property type="molecule type" value="Genomic_DNA"/>
</dbReference>
<dbReference type="InterPro" id="IPR018635">
    <property type="entry name" value="UPF0319"/>
</dbReference>
<keyword evidence="2 3" id="KW-0732">Signal</keyword>
<feature type="signal peptide" evidence="3">
    <location>
        <begin position="1"/>
        <end position="21"/>
    </location>
</feature>
<name>A0ABS2WDD8_9GAMM</name>
<dbReference type="RefSeq" id="WP_205214394.1">
    <property type="nucleotide sequence ID" value="NZ_JAFFZP010000045.1"/>
</dbReference>
<evidence type="ECO:0000256" key="1">
    <source>
        <dbReference type="ARBA" id="ARBA00008490"/>
    </source>
</evidence>
<dbReference type="PANTHER" id="PTHR38108:SF1">
    <property type="entry name" value="UPF0319 PROTEIN YCCT"/>
    <property type="match status" value="1"/>
</dbReference>
<protein>
    <recommendedName>
        <fullName evidence="3">UPF0319 protein JW498_19720</fullName>
    </recommendedName>
</protein>
<gene>
    <name evidence="4" type="ORF">JW498_19720</name>
</gene>
<keyword evidence="5" id="KW-1185">Reference proteome</keyword>
<dbReference type="PANTHER" id="PTHR38108">
    <property type="entry name" value="UPF0319 PROTEIN YCCT"/>
    <property type="match status" value="1"/>
</dbReference>
<dbReference type="Pfam" id="PF09829">
    <property type="entry name" value="DUF2057"/>
    <property type="match status" value="1"/>
</dbReference>
<evidence type="ECO:0000313" key="5">
    <source>
        <dbReference type="Proteomes" id="UP000760472"/>
    </source>
</evidence>
<comment type="caution">
    <text evidence="4">The sequence shown here is derived from an EMBL/GenBank/DDBJ whole genome shotgun (WGS) entry which is preliminary data.</text>
</comment>
<comment type="similarity">
    <text evidence="1 3">Belongs to the UPF0319 family.</text>
</comment>
<feature type="chain" id="PRO_5044921296" description="UPF0319 protein JW498_19720" evidence="3">
    <location>
        <begin position="22"/>
        <end position="228"/>
    </location>
</feature>
<evidence type="ECO:0000256" key="2">
    <source>
        <dbReference type="ARBA" id="ARBA00022729"/>
    </source>
</evidence>
<reference evidence="4 5" key="1">
    <citation type="submission" date="2021-02" db="EMBL/GenBank/DDBJ databases">
        <title>A novel species of genus Amphritea isolated from a fishpond in China.</title>
        <authorList>
            <person name="Lu H."/>
        </authorList>
    </citation>
    <scope>NUCLEOTIDE SEQUENCE [LARGE SCALE GENOMIC DNA]</scope>
    <source>
        <strain evidence="4 5">RP18W</strain>
    </source>
</reference>
<evidence type="ECO:0000256" key="3">
    <source>
        <dbReference type="HAMAP-Rule" id="MF_00789"/>
    </source>
</evidence>
<sequence precursor="true">MRFSSKIICSVLLFISTSVMAEVELLAGSGISIIAVNGVEVESDSLIGNTVSATLPNGINQVLVNYSAEIESSGDLEIETTNPHVIVFKAKDSRIQLSTPEITRLSDFETFDKGQQWKLADSSGHTISYQSKPLIKEGFQLSRDYAAELQRFNQSGDALSINSFAASNRSSASLPINNVASGVAINPLSNGSVYNSDSVNLPEQLLQYWYMKADAETRERFKAWIRNK</sequence>
<organism evidence="4 5">
    <name type="scientific">Amphritea pacifica</name>
    <dbReference type="NCBI Taxonomy" id="2811233"/>
    <lineage>
        <taxon>Bacteria</taxon>
        <taxon>Pseudomonadati</taxon>
        <taxon>Pseudomonadota</taxon>
        <taxon>Gammaproteobacteria</taxon>
        <taxon>Oceanospirillales</taxon>
        <taxon>Oceanospirillaceae</taxon>
        <taxon>Amphritea</taxon>
    </lineage>
</organism>